<protein>
    <submittedName>
        <fullName evidence="1">DUF192 domain-containing protein</fullName>
    </submittedName>
</protein>
<reference evidence="1" key="1">
    <citation type="journal article" date="2020" name="mSystems">
        <title>Genome- and Community-Level Interaction Insights into Carbon Utilization and Element Cycling Functions of Hydrothermarchaeota in Hydrothermal Sediment.</title>
        <authorList>
            <person name="Zhou Z."/>
            <person name="Liu Y."/>
            <person name="Xu W."/>
            <person name="Pan J."/>
            <person name="Luo Z.H."/>
            <person name="Li M."/>
        </authorList>
    </citation>
    <scope>NUCLEOTIDE SEQUENCE [LARGE SCALE GENOMIC DNA]</scope>
    <source>
        <strain evidence="1">SpSt-81</strain>
    </source>
</reference>
<dbReference type="Pfam" id="PF02643">
    <property type="entry name" value="DUF192"/>
    <property type="match status" value="1"/>
</dbReference>
<evidence type="ECO:0000313" key="1">
    <source>
        <dbReference type="EMBL" id="HFX12977.1"/>
    </source>
</evidence>
<sequence length="153" mass="17936">MKKFIFLMIFGILIISLVTLGTSKTVFPKGRLIITQNHRSLEIPIEIADREELHTLGLMYRKDIPWEYGMLFIFSTDVSYGFWMKNTYVPLDIAFISSDKIIFNIQRMLPCKEGKDCAVYYSPKPYRYALEVKAGFFEKYKFSVGAKIDYIRE</sequence>
<dbReference type="AlphaFoldDB" id="A0A7C3RLL3"/>
<proteinExistence type="predicted"/>
<name>A0A7C3RLL3_DICTH</name>
<dbReference type="Gene3D" id="2.60.120.1140">
    <property type="entry name" value="Protein of unknown function DUF192"/>
    <property type="match status" value="1"/>
</dbReference>
<gene>
    <name evidence="1" type="ORF">ENW00_02325</name>
</gene>
<organism evidence="1">
    <name type="scientific">Dictyoglomus thermophilum</name>
    <dbReference type="NCBI Taxonomy" id="14"/>
    <lineage>
        <taxon>Bacteria</taxon>
        <taxon>Pseudomonadati</taxon>
        <taxon>Dictyoglomota</taxon>
        <taxon>Dictyoglomia</taxon>
        <taxon>Dictyoglomales</taxon>
        <taxon>Dictyoglomaceae</taxon>
        <taxon>Dictyoglomus</taxon>
    </lineage>
</organism>
<dbReference type="PANTHER" id="PTHR37953:SF1">
    <property type="entry name" value="UPF0127 PROTEIN MJ1496"/>
    <property type="match status" value="1"/>
</dbReference>
<accession>A0A7C3RLL3</accession>
<comment type="caution">
    <text evidence="1">The sequence shown here is derived from an EMBL/GenBank/DDBJ whole genome shotgun (WGS) entry which is preliminary data.</text>
</comment>
<dbReference type="InterPro" id="IPR038695">
    <property type="entry name" value="Saro_0823-like_sf"/>
</dbReference>
<dbReference type="EMBL" id="DTIN01000009">
    <property type="protein sequence ID" value="HFX12977.1"/>
    <property type="molecule type" value="Genomic_DNA"/>
</dbReference>
<dbReference type="PANTHER" id="PTHR37953">
    <property type="entry name" value="UPF0127 PROTEIN MJ1496"/>
    <property type="match status" value="1"/>
</dbReference>
<dbReference type="InterPro" id="IPR003795">
    <property type="entry name" value="DUF192"/>
</dbReference>